<feature type="compositionally biased region" description="Polar residues" evidence="10">
    <location>
        <begin position="987"/>
        <end position="1013"/>
    </location>
</feature>
<feature type="compositionally biased region" description="Basic and acidic residues" evidence="10">
    <location>
        <begin position="359"/>
        <end position="372"/>
    </location>
</feature>
<keyword evidence="4 9" id="KW-0547">Nucleotide-binding</keyword>
<dbReference type="EMBL" id="CAJPIZ010002097">
    <property type="protein sequence ID" value="CAG2104534.1"/>
    <property type="molecule type" value="Genomic_DNA"/>
</dbReference>
<dbReference type="InterPro" id="IPR000560">
    <property type="entry name" value="His_Pase_clade-2"/>
</dbReference>
<dbReference type="PANTHER" id="PTHR12750:SF9">
    <property type="entry name" value="INOSITOL HEXAKISPHOSPHATE AND DIPHOSPHOINOSITOL-PENTAKISPHOSPHATE KINASE"/>
    <property type="match status" value="1"/>
</dbReference>
<gene>
    <name evidence="11" type="ORF">OSB1V03_LOCUS4550</name>
</gene>
<dbReference type="CDD" id="cd07061">
    <property type="entry name" value="HP_HAP_like"/>
    <property type="match status" value="2"/>
</dbReference>
<feature type="compositionally biased region" description="Polar residues" evidence="10">
    <location>
        <begin position="332"/>
        <end position="358"/>
    </location>
</feature>
<evidence type="ECO:0000256" key="5">
    <source>
        <dbReference type="ARBA" id="ARBA00022777"/>
    </source>
</evidence>
<dbReference type="EMBL" id="OC856672">
    <property type="protein sequence ID" value="CAD7624104.1"/>
    <property type="molecule type" value="Genomic_DNA"/>
</dbReference>
<feature type="compositionally biased region" description="Polar residues" evidence="10">
    <location>
        <begin position="938"/>
        <end position="947"/>
    </location>
</feature>
<dbReference type="EC" id="2.7.4.24" evidence="9"/>
<feature type="compositionally biased region" description="Low complexity" evidence="10">
    <location>
        <begin position="1170"/>
        <end position="1182"/>
    </location>
</feature>
<evidence type="ECO:0000256" key="1">
    <source>
        <dbReference type="ARBA" id="ARBA00005609"/>
    </source>
</evidence>
<evidence type="ECO:0000256" key="3">
    <source>
        <dbReference type="ARBA" id="ARBA00022679"/>
    </source>
</evidence>
<feature type="region of interest" description="Disordered" evidence="10">
    <location>
        <begin position="515"/>
        <end position="546"/>
    </location>
</feature>
<keyword evidence="3 9" id="KW-0808">Transferase</keyword>
<dbReference type="AlphaFoldDB" id="A0A7R9KJQ2"/>
<dbReference type="Proteomes" id="UP000759131">
    <property type="component" value="Unassembled WGS sequence"/>
</dbReference>
<comment type="similarity">
    <text evidence="1 9">Belongs to the histidine acid phosphatase family. VIP1 subfamily.</text>
</comment>
<dbReference type="GO" id="GO:0016791">
    <property type="term" value="F:phosphatase activity"/>
    <property type="evidence" value="ECO:0007669"/>
    <property type="project" value="UniProtKB-ARBA"/>
</dbReference>
<dbReference type="GO" id="GO:0006020">
    <property type="term" value="P:inositol metabolic process"/>
    <property type="evidence" value="ECO:0007669"/>
    <property type="project" value="TreeGrafter"/>
</dbReference>
<evidence type="ECO:0000256" key="7">
    <source>
        <dbReference type="ARBA" id="ARBA00033696"/>
    </source>
</evidence>
<proteinExistence type="inferred from homology"/>
<feature type="region of interest" description="Disordered" evidence="10">
    <location>
        <begin position="619"/>
        <end position="712"/>
    </location>
</feature>
<feature type="region of interest" description="Disordered" evidence="10">
    <location>
        <begin position="277"/>
        <end position="372"/>
    </location>
</feature>
<name>A0A7R9KJQ2_9ACAR</name>
<comment type="catalytic activity">
    <reaction evidence="8">
        <text>1D-myo-inositol hexakisphosphate + ATP = 1-diphospho-1D-myo-inositol 2,3,4,5,6-pentakisphosphate + ADP</text>
        <dbReference type="Rhea" id="RHEA:37459"/>
        <dbReference type="ChEBI" id="CHEBI:30616"/>
        <dbReference type="ChEBI" id="CHEBI:58130"/>
        <dbReference type="ChEBI" id="CHEBI:74946"/>
        <dbReference type="ChEBI" id="CHEBI:456216"/>
        <dbReference type="EC" id="2.7.4.24"/>
    </reaction>
    <physiologicalReaction direction="left-to-right" evidence="8">
        <dbReference type="Rhea" id="RHEA:37460"/>
    </physiologicalReaction>
</comment>
<accession>A0A7R9KJQ2</accession>
<dbReference type="OrthoDB" id="18042at2759"/>
<feature type="compositionally biased region" description="Low complexity" evidence="10">
    <location>
        <begin position="515"/>
        <end position="527"/>
    </location>
</feature>
<dbReference type="GO" id="GO:0032958">
    <property type="term" value="P:inositol phosphate biosynthetic process"/>
    <property type="evidence" value="ECO:0007669"/>
    <property type="project" value="TreeGrafter"/>
</dbReference>
<evidence type="ECO:0000256" key="8">
    <source>
        <dbReference type="ARBA" id="ARBA00034629"/>
    </source>
</evidence>
<organism evidence="11">
    <name type="scientific">Medioppia subpectinata</name>
    <dbReference type="NCBI Taxonomy" id="1979941"/>
    <lineage>
        <taxon>Eukaryota</taxon>
        <taxon>Metazoa</taxon>
        <taxon>Ecdysozoa</taxon>
        <taxon>Arthropoda</taxon>
        <taxon>Chelicerata</taxon>
        <taxon>Arachnida</taxon>
        <taxon>Acari</taxon>
        <taxon>Acariformes</taxon>
        <taxon>Sarcoptiformes</taxon>
        <taxon>Oribatida</taxon>
        <taxon>Brachypylina</taxon>
        <taxon>Oppioidea</taxon>
        <taxon>Oppiidae</taxon>
        <taxon>Medioppia</taxon>
    </lineage>
</organism>
<keyword evidence="12" id="KW-1185">Reference proteome</keyword>
<evidence type="ECO:0000256" key="9">
    <source>
        <dbReference type="RuleBase" id="RU365032"/>
    </source>
</evidence>
<evidence type="ECO:0000256" key="2">
    <source>
        <dbReference type="ARBA" id="ARBA00022490"/>
    </source>
</evidence>
<comment type="function">
    <text evidence="9">Bifunctional inositol kinase that acts in concert with the IP6K kinases to synthesize the diphosphate group-containing inositol pyrophosphates diphosphoinositol pentakisphosphate, PP-InsP5, and bis-diphosphoinositol tetrakisphosphate, (PP)2-InsP4. PP-InsP5 and (PP)2-InsP4, also respectively called InsP7 and InsP8, may regulate a variety of cellular processes, including apoptosis, vesicle trafficking, cytoskeletal dynamics, and exocytosis. Phosphorylates inositol hexakisphosphate (InsP6).</text>
</comment>
<keyword evidence="6 9" id="KW-0067">ATP-binding</keyword>
<feature type="compositionally biased region" description="Polar residues" evidence="10">
    <location>
        <begin position="625"/>
        <end position="634"/>
    </location>
</feature>
<keyword evidence="2 9" id="KW-0963">Cytoplasm</keyword>
<feature type="region of interest" description="Disordered" evidence="10">
    <location>
        <begin position="1170"/>
        <end position="1221"/>
    </location>
</feature>
<dbReference type="SUPFAM" id="SSF53254">
    <property type="entry name" value="Phosphoglycerate mutase-like"/>
    <property type="match status" value="2"/>
</dbReference>
<dbReference type="Pfam" id="PF00328">
    <property type="entry name" value="His_Phos_2"/>
    <property type="match status" value="3"/>
</dbReference>
<feature type="compositionally biased region" description="Polar residues" evidence="10">
    <location>
        <begin position="283"/>
        <end position="292"/>
    </location>
</feature>
<feature type="compositionally biased region" description="Basic and acidic residues" evidence="10">
    <location>
        <begin position="1014"/>
        <end position="1027"/>
    </location>
</feature>
<feature type="region of interest" description="Disordered" evidence="10">
    <location>
        <begin position="932"/>
        <end position="1027"/>
    </location>
</feature>
<evidence type="ECO:0000256" key="6">
    <source>
        <dbReference type="ARBA" id="ARBA00022840"/>
    </source>
</evidence>
<evidence type="ECO:0000256" key="4">
    <source>
        <dbReference type="ARBA" id="ARBA00022741"/>
    </source>
</evidence>
<sequence>MELLNPLHARSVQTALNFVKNPVKACDTVYGFIQELNVLIKSRRDDSRDDYHLYYGETWDLMQRRWSKLEKDFRLKSGCYDISKIPDIYDCIKYDLQHNQHVLQFPDAEDFYKYAKALADLVIPQEYGITQKEKLTIGLGICSPLLKKIRSDLLTNTYAAEDDESESVNRLNPHYSHGVSSPGRHVRTRLYFTSESHIHSLLNVLRLGGLFDEAKDEQWRRAMDYVSLVSELNYMTQIVIMLYEDQTKDPTSDDRFHVELHFSPGVVCCLQKNHIKGPGFRPQSRSSGTIKESPTILEEPELEEKTKQSGNDNQKSEPIPITVTTSKERNNSGDTTEASTPTESKARSYSLSSSTQRPHSLESDIIKEQQKKQIDKERALTLSWNDVSGSVDCDLPGCQRSTSSLFSTAVISGSSSAPNLQETLLHTSSEGCSSIPTIRPLETLHNALSLRHLESFLEKLTASQLYRLPLSSSSMRIPINANSSGLSGNHMKGCLPITSPTSSCQSFGWSGPPSFVSSSGPSSPNSSHLDLLSRKPNDSETTPADNCWSGGLFDEAKDEQWRRAMDYVSLVSELNYMTQIVIMLYEDQTKDPTSDDRFHVELHFSPGVVCCLQKNHIKGPGFRPQSRSSGTIKESPTILEEPELEEKTKQSGNDNQKSEPIPITVTTSKERNNSGDTTEASTPTESKARSYSLSSSTQRPHSLESDIIKEQQKKQIDKERALTLSWNDVSGSVDCDLPGCQNIYDCIKYDLQHNQHVLQFPDAEDFYKYAKALADLVIPQEYGITQKEKLTIGLGICSPLLKKIRSDLLTNTYAAEDDESESVNRLNPHYSHGVSSPGRHVRTRLYFTSESHIHSLLNVLRLGGLFDEAKDEQWRRAMDYVSLVSELNYMTQIVIMLYEDQTKDPTSDDRFHVELHFSPGVVCCLQKNHIKGPGFRPQSRSSGTIKESPTILEEPELEEKTKQSGNDNQKSEPIPITVTTSKERNNSGDTTEASTPTESKARSYSLSSSTQRPHSLESDIIKEQQKKQIDKERALTLSWNDVSGSVDCDLPGCQRSTSSLFSTAVISGSSSAPNLQETLLHTSSEGCSSIPTIRPLETLHNALSLRHLESFLEKLTASQLYRLPLSSSSMRIPINANSSGLSGNHMKGCLPITSPTSSCQSFGWSGPPSFVSSSGPSSPNSSHLDLLSRKPNDSETTPADNCWSGPPSPLDSKYYANNSNF</sequence>
<feature type="compositionally biased region" description="Basic and acidic residues" evidence="10">
    <location>
        <begin position="701"/>
        <end position="712"/>
    </location>
</feature>
<dbReference type="GO" id="GO:0005829">
    <property type="term" value="C:cytosol"/>
    <property type="evidence" value="ECO:0007669"/>
    <property type="project" value="UniProtKB-SubCell"/>
</dbReference>
<keyword evidence="5 9" id="KW-0418">Kinase</keyword>
<reference evidence="11" key="1">
    <citation type="submission" date="2020-11" db="EMBL/GenBank/DDBJ databases">
        <authorList>
            <person name="Tran Van P."/>
        </authorList>
    </citation>
    <scope>NUCLEOTIDE SEQUENCE</scope>
</reference>
<dbReference type="InterPro" id="IPR029033">
    <property type="entry name" value="His_PPase_superfam"/>
</dbReference>
<comment type="catalytic activity">
    <reaction evidence="7">
        <text>5-diphospho-1D-myo-inositol 1,2,3,4,6-pentakisphosphate + ATP + H(+) = 1,5-bis(diphospho)-1D-myo-inositol 2,3,4,6-tetrakisphosphate + ADP</text>
        <dbReference type="Rhea" id="RHEA:10276"/>
        <dbReference type="ChEBI" id="CHEBI:15378"/>
        <dbReference type="ChEBI" id="CHEBI:30616"/>
        <dbReference type="ChEBI" id="CHEBI:58628"/>
        <dbReference type="ChEBI" id="CHEBI:77983"/>
        <dbReference type="ChEBI" id="CHEBI:456216"/>
        <dbReference type="EC" id="2.7.4.24"/>
    </reaction>
    <physiologicalReaction direction="left-to-right" evidence="7">
        <dbReference type="Rhea" id="RHEA:10277"/>
    </physiologicalReaction>
</comment>
<dbReference type="InterPro" id="IPR037446">
    <property type="entry name" value="His_Pase_VIP1"/>
</dbReference>
<dbReference type="Gene3D" id="3.40.50.1240">
    <property type="entry name" value="Phosphoglycerate mutase-like"/>
    <property type="match status" value="2"/>
</dbReference>
<evidence type="ECO:0000313" key="12">
    <source>
        <dbReference type="Proteomes" id="UP000759131"/>
    </source>
</evidence>
<dbReference type="GO" id="GO:0005524">
    <property type="term" value="F:ATP binding"/>
    <property type="evidence" value="ECO:0007669"/>
    <property type="project" value="UniProtKB-KW"/>
</dbReference>
<dbReference type="GO" id="GO:0000828">
    <property type="term" value="F:inositol hexakisphosphate kinase activity"/>
    <property type="evidence" value="ECO:0007669"/>
    <property type="project" value="TreeGrafter"/>
</dbReference>
<evidence type="ECO:0000313" key="11">
    <source>
        <dbReference type="EMBL" id="CAD7624104.1"/>
    </source>
</evidence>
<evidence type="ECO:0000256" key="10">
    <source>
        <dbReference type="SAM" id="MobiDB-lite"/>
    </source>
</evidence>
<feature type="compositionally biased region" description="Polar residues" evidence="10">
    <location>
        <begin position="674"/>
        <end position="700"/>
    </location>
</feature>
<protein>
    <recommendedName>
        <fullName evidence="9">Inositol hexakisphosphate and diphosphoinositol-pentakisphosphate kinase</fullName>
        <ecNumber evidence="9">2.7.4.24</ecNumber>
    </recommendedName>
</protein>
<comment type="subcellular location">
    <subcellularLocation>
        <location evidence="9">Cytoplasm</location>
        <location evidence="9">Cytosol</location>
    </subcellularLocation>
</comment>
<dbReference type="PANTHER" id="PTHR12750">
    <property type="entry name" value="DIPHOSPHOINOSITOL PENTAKISPHOSPHATE KINASE"/>
    <property type="match status" value="1"/>
</dbReference>
<dbReference type="GO" id="GO:0033857">
    <property type="term" value="F:5-diphosphoinositol pentakisphosphate 1-kinase activity"/>
    <property type="evidence" value="ECO:0007669"/>
    <property type="project" value="TreeGrafter"/>
</dbReference>